<dbReference type="GO" id="GO:1901135">
    <property type="term" value="P:carbohydrate derivative metabolic process"/>
    <property type="evidence" value="ECO:0007669"/>
    <property type="project" value="InterPro"/>
</dbReference>
<feature type="domain" description="HTH rpiR-type" evidence="4">
    <location>
        <begin position="2"/>
        <end position="78"/>
    </location>
</feature>
<evidence type="ECO:0000256" key="2">
    <source>
        <dbReference type="ARBA" id="ARBA00023125"/>
    </source>
</evidence>
<dbReference type="GO" id="GO:0003700">
    <property type="term" value="F:DNA-binding transcription factor activity"/>
    <property type="evidence" value="ECO:0007669"/>
    <property type="project" value="InterPro"/>
</dbReference>
<dbReference type="InterPro" id="IPR000281">
    <property type="entry name" value="HTH_RpiR"/>
</dbReference>
<dbReference type="PROSITE" id="PS51071">
    <property type="entry name" value="HTH_RPIR"/>
    <property type="match status" value="1"/>
</dbReference>
<evidence type="ECO:0000313" key="6">
    <source>
        <dbReference type="EMBL" id="MSS36965.1"/>
    </source>
</evidence>
<dbReference type="SUPFAM" id="SSF46689">
    <property type="entry name" value="Homeodomain-like"/>
    <property type="match status" value="1"/>
</dbReference>
<dbReference type="PANTHER" id="PTHR30514:SF1">
    <property type="entry name" value="HTH-TYPE TRANSCRIPTIONAL REGULATOR HEXR-RELATED"/>
    <property type="match status" value="1"/>
</dbReference>
<evidence type="ECO:0000259" key="4">
    <source>
        <dbReference type="PROSITE" id="PS51071"/>
    </source>
</evidence>
<comment type="caution">
    <text evidence="6">The sequence shown here is derived from an EMBL/GenBank/DDBJ whole genome shotgun (WGS) entry which is preliminary data.</text>
</comment>
<evidence type="ECO:0000256" key="1">
    <source>
        <dbReference type="ARBA" id="ARBA00023015"/>
    </source>
</evidence>
<reference evidence="6 7" key="1">
    <citation type="submission" date="2019-08" db="EMBL/GenBank/DDBJ databases">
        <title>In-depth cultivation of the pig gut microbiome towards novel bacterial diversity and tailored functional studies.</title>
        <authorList>
            <person name="Wylensek D."/>
            <person name="Hitch T.C.A."/>
            <person name="Clavel T."/>
        </authorList>
    </citation>
    <scope>NUCLEOTIDE SEQUENCE [LARGE SCALE GENOMIC DNA]</scope>
    <source>
        <strain evidence="6 7">WCA-389-WT-23D1</strain>
    </source>
</reference>
<keyword evidence="1" id="KW-0805">Transcription regulation</keyword>
<dbReference type="AlphaFoldDB" id="A0A7X2NLL8"/>
<proteinExistence type="predicted"/>
<dbReference type="PROSITE" id="PS51464">
    <property type="entry name" value="SIS"/>
    <property type="match status" value="1"/>
</dbReference>
<gene>
    <name evidence="6" type="ORF">FYJ39_10330</name>
</gene>
<dbReference type="Pfam" id="PF01380">
    <property type="entry name" value="SIS"/>
    <property type="match status" value="1"/>
</dbReference>
<dbReference type="InterPro" id="IPR035472">
    <property type="entry name" value="RpiR-like_SIS"/>
</dbReference>
<dbReference type="InterPro" id="IPR047640">
    <property type="entry name" value="RpiR-like"/>
</dbReference>
<dbReference type="EMBL" id="VUMD01000008">
    <property type="protein sequence ID" value="MSS36965.1"/>
    <property type="molecule type" value="Genomic_DNA"/>
</dbReference>
<feature type="domain" description="SIS" evidence="5">
    <location>
        <begin position="125"/>
        <end position="265"/>
    </location>
</feature>
<accession>A0A7X2NLL8</accession>
<dbReference type="InterPro" id="IPR009057">
    <property type="entry name" value="Homeodomain-like_sf"/>
</dbReference>
<dbReference type="GO" id="GO:0003677">
    <property type="term" value="F:DNA binding"/>
    <property type="evidence" value="ECO:0007669"/>
    <property type="project" value="UniProtKB-KW"/>
</dbReference>
<evidence type="ECO:0000256" key="3">
    <source>
        <dbReference type="ARBA" id="ARBA00023163"/>
    </source>
</evidence>
<dbReference type="InterPro" id="IPR036388">
    <property type="entry name" value="WH-like_DNA-bd_sf"/>
</dbReference>
<organism evidence="6 7">
    <name type="scientific">Clostridium porci</name>
    <dbReference type="NCBI Taxonomy" id="2605778"/>
    <lineage>
        <taxon>Bacteria</taxon>
        <taxon>Bacillati</taxon>
        <taxon>Bacillota</taxon>
        <taxon>Clostridia</taxon>
        <taxon>Eubacteriales</taxon>
        <taxon>Clostridiaceae</taxon>
        <taxon>Clostridium</taxon>
    </lineage>
</organism>
<dbReference type="Pfam" id="PF01418">
    <property type="entry name" value="HTH_6"/>
    <property type="match status" value="1"/>
</dbReference>
<dbReference type="Gene3D" id="3.40.50.10490">
    <property type="entry name" value="Glucose-6-phosphate isomerase like protein, domain 1"/>
    <property type="match status" value="1"/>
</dbReference>
<dbReference type="SUPFAM" id="SSF53697">
    <property type="entry name" value="SIS domain"/>
    <property type="match status" value="1"/>
</dbReference>
<evidence type="ECO:0000259" key="5">
    <source>
        <dbReference type="PROSITE" id="PS51464"/>
    </source>
</evidence>
<dbReference type="InterPro" id="IPR001347">
    <property type="entry name" value="SIS_dom"/>
</dbReference>
<dbReference type="InterPro" id="IPR046348">
    <property type="entry name" value="SIS_dom_sf"/>
</dbReference>
<name>A0A7X2NLL8_9CLOT</name>
<keyword evidence="7" id="KW-1185">Reference proteome</keyword>
<dbReference type="GO" id="GO:0097367">
    <property type="term" value="F:carbohydrate derivative binding"/>
    <property type="evidence" value="ECO:0007669"/>
    <property type="project" value="InterPro"/>
</dbReference>
<keyword evidence="2" id="KW-0238">DNA-binding</keyword>
<dbReference type="PANTHER" id="PTHR30514">
    <property type="entry name" value="GLUCOKINASE"/>
    <property type="match status" value="1"/>
</dbReference>
<keyword evidence="3" id="KW-0804">Transcription</keyword>
<dbReference type="Proteomes" id="UP000429958">
    <property type="component" value="Unassembled WGS sequence"/>
</dbReference>
<evidence type="ECO:0000313" key="7">
    <source>
        <dbReference type="Proteomes" id="UP000429958"/>
    </source>
</evidence>
<dbReference type="Gene3D" id="1.10.10.10">
    <property type="entry name" value="Winged helix-like DNA-binding domain superfamily/Winged helix DNA-binding domain"/>
    <property type="match status" value="1"/>
</dbReference>
<protein>
    <submittedName>
        <fullName evidence="6">MurR/RpiR family transcriptional regulator</fullName>
    </submittedName>
</protein>
<sequence length="282" mass="32169">MKNVMVRLQEYMPQANGAERNLVRFLLEYPEEAGELSIHALAEKAYTSASTVIRFCKKLGFGGYREFLASLNYENAIRSENRKDISAEIQKEDSLEDIVDKVTYRSIQAMEDTRKLVDVEVLRQVVKVLERSRNIGLFGIGSSLLAARDMYLKLLRLNKPSTCNDDWHLQLVCARNMTADDAAIIISYSGITSEMITCARVLKERDVPIIAITRFTETALTALADYRLYVSSKELLIRTAATSSRISQLNMIDILFTAYVKSNYERDMEQLRRNLISKDARL</sequence>
<dbReference type="RefSeq" id="WP_154472408.1">
    <property type="nucleotide sequence ID" value="NZ_DBEWUL010000123.1"/>
</dbReference>
<dbReference type="CDD" id="cd05013">
    <property type="entry name" value="SIS_RpiR"/>
    <property type="match status" value="1"/>
</dbReference>